<gene>
    <name evidence="9" type="ORF">AaeL_AAEL002590</name>
</gene>
<evidence type="ECO:0000256" key="5">
    <source>
        <dbReference type="ARBA" id="ARBA00068096"/>
    </source>
</evidence>
<evidence type="ECO:0000256" key="1">
    <source>
        <dbReference type="ARBA" id="ARBA00004613"/>
    </source>
</evidence>
<comment type="subcellular location">
    <subcellularLocation>
        <location evidence="1">Secreted</location>
    </subcellularLocation>
</comment>
<dbReference type="PANTHER" id="PTHR24258:SF129">
    <property type="entry name" value="LP15124P-RELATED"/>
    <property type="match status" value="1"/>
</dbReference>
<evidence type="ECO:0000256" key="6">
    <source>
        <dbReference type="ARBA" id="ARBA00076468"/>
    </source>
</evidence>
<evidence type="ECO:0000256" key="7">
    <source>
        <dbReference type="SAM" id="SignalP"/>
    </source>
</evidence>
<proteinExistence type="inferred from homology"/>
<dbReference type="OMA" id="RINANDC"/>
<dbReference type="GO" id="GO:0006508">
    <property type="term" value="P:proteolysis"/>
    <property type="evidence" value="ECO:0007669"/>
    <property type="project" value="InterPro"/>
</dbReference>
<dbReference type="PROSITE" id="PS50240">
    <property type="entry name" value="TRYPSIN_DOM"/>
    <property type="match status" value="1"/>
</dbReference>
<dbReference type="PANTHER" id="PTHR24258">
    <property type="entry name" value="SERINE PROTEASE-RELATED"/>
    <property type="match status" value="1"/>
</dbReference>
<dbReference type="AlphaFoldDB" id="A0A1S4F256"/>
<dbReference type="InterPro" id="IPR001254">
    <property type="entry name" value="Trypsin_dom"/>
</dbReference>
<dbReference type="InterPro" id="IPR043504">
    <property type="entry name" value="Peptidase_S1_PA_chymotrypsin"/>
</dbReference>
<evidence type="ECO:0000259" key="8">
    <source>
        <dbReference type="PROSITE" id="PS50240"/>
    </source>
</evidence>
<accession>A0A1S4F256</accession>
<dbReference type="FunFam" id="2.40.10.10:FF:000038">
    <property type="entry name" value="Serine protease"/>
    <property type="match status" value="1"/>
</dbReference>
<feature type="chain" id="PRO_5036505237" description="Phenoloxidase-activating factor 2" evidence="7">
    <location>
        <begin position="21"/>
        <end position="361"/>
    </location>
</feature>
<dbReference type="PRINTS" id="PR00722">
    <property type="entry name" value="CHYMOTRYPSIN"/>
</dbReference>
<dbReference type="InterPro" id="IPR001314">
    <property type="entry name" value="Peptidase_S1A"/>
</dbReference>
<dbReference type="GO" id="GO:0004252">
    <property type="term" value="F:serine-type endopeptidase activity"/>
    <property type="evidence" value="ECO:0007669"/>
    <property type="project" value="InterPro"/>
</dbReference>
<evidence type="ECO:0000313" key="9">
    <source>
        <dbReference type="EMBL" id="EAT46194.1"/>
    </source>
</evidence>
<dbReference type="InterPro" id="IPR009003">
    <property type="entry name" value="Peptidase_S1_PA"/>
</dbReference>
<dbReference type="KEGG" id="aag:5575332"/>
<keyword evidence="2" id="KW-0964">Secreted</keyword>
<dbReference type="Proteomes" id="UP000682892">
    <property type="component" value="Unassembled WGS sequence"/>
</dbReference>
<feature type="signal peptide" evidence="7">
    <location>
        <begin position="1"/>
        <end position="20"/>
    </location>
</feature>
<dbReference type="SUPFAM" id="SSF50494">
    <property type="entry name" value="Trypsin-like serine proteases"/>
    <property type="match status" value="1"/>
</dbReference>
<dbReference type="GO" id="GO:0005576">
    <property type="term" value="C:extracellular region"/>
    <property type="evidence" value="ECO:0007669"/>
    <property type="project" value="UniProtKB-SubCell"/>
</dbReference>
<comment type="similarity">
    <text evidence="4">Belongs to the peptidase S1 family. CLIP subfamily.</text>
</comment>
<sequence>MKSLVALLALLLFFVTQSRSQICTCVKKNQCKAPDSLDVTVFPQKSVQPVGLDPIAIDLRVSTNDGCDLLETCCEEKDIIASDQKSDVTFGRCGVRHPNGIGYRLTGEKSGSAQYGEFPWTLMLLKNSDLLGISKEVYLCAASLIAPDMALTTAHCVNNSDQYFVRAGEWDTSSVRELFATQTQKVAQVLVHEDYNIYHHNNIALLKLEKPFEPDYNVQIVCLPPQISFDGAECFTGAWGKDKFDQGVQQNILRSIEVPVVPHNKCQAAFRNTRLGPSFILDPSYMCAGGEENVDACTGDGGAPLVCPADSNRYYQVGIVAWGIGCGQRGVPGAYTDVTKFMPWIRMRMFELGSSLEYSTF</sequence>
<keyword evidence="3" id="KW-1015">Disulfide bond</keyword>
<evidence type="ECO:0000256" key="2">
    <source>
        <dbReference type="ARBA" id="ARBA00022525"/>
    </source>
</evidence>
<evidence type="ECO:0000256" key="3">
    <source>
        <dbReference type="ARBA" id="ARBA00023157"/>
    </source>
</evidence>
<dbReference type="CDD" id="cd00190">
    <property type="entry name" value="Tryp_SPc"/>
    <property type="match status" value="1"/>
</dbReference>
<dbReference type="SMART" id="SM00020">
    <property type="entry name" value="Tryp_SPc"/>
    <property type="match status" value="1"/>
</dbReference>
<dbReference type="MEROPS" id="S01.960"/>
<name>A0A1S4F256_AEDAE</name>
<dbReference type="Pfam" id="PF00089">
    <property type="entry name" value="Trypsin"/>
    <property type="match status" value="1"/>
</dbReference>
<reference evidence="9" key="2">
    <citation type="journal article" date="2007" name="Science">
        <title>Genome sequence of Aedes aegypti, a major arbovirus vector.</title>
        <authorList>
            <person name="Nene V."/>
            <person name="Wortman J.R."/>
            <person name="Lawson D."/>
            <person name="Haas B."/>
            <person name="Kodira C."/>
            <person name="Tu Z.J."/>
            <person name="Loftus B."/>
            <person name="Xi Z."/>
            <person name="Megy K."/>
            <person name="Grabherr M."/>
            <person name="Ren Q."/>
            <person name="Zdobnov E.M."/>
            <person name="Lobo N.F."/>
            <person name="Campbell K.S."/>
            <person name="Brown S.E."/>
            <person name="Bonaldo M.F."/>
            <person name="Zhu J."/>
            <person name="Sinkins S.P."/>
            <person name="Hogenkamp D.G."/>
            <person name="Amedeo P."/>
            <person name="Arensburger P."/>
            <person name="Atkinson P.W."/>
            <person name="Bidwell S."/>
            <person name="Biedler J."/>
            <person name="Birney E."/>
            <person name="Bruggner R.V."/>
            <person name="Costas J."/>
            <person name="Coy M.R."/>
            <person name="Crabtree J."/>
            <person name="Crawford M."/>
            <person name="Debruyn B."/>
            <person name="Decaprio D."/>
            <person name="Eiglmeier K."/>
            <person name="Eisenstadt E."/>
            <person name="El-Dorry H."/>
            <person name="Gelbart W.M."/>
            <person name="Gomes S.L."/>
            <person name="Hammond M."/>
            <person name="Hannick L.I."/>
            <person name="Hogan J.R."/>
            <person name="Holmes M.H."/>
            <person name="Jaffe D."/>
            <person name="Johnston J.S."/>
            <person name="Kennedy R.C."/>
            <person name="Koo H."/>
            <person name="Kravitz S."/>
            <person name="Kriventseva E.V."/>
            <person name="Kulp D."/>
            <person name="Labutti K."/>
            <person name="Lee E."/>
            <person name="Li S."/>
            <person name="Lovin D.D."/>
            <person name="Mao C."/>
            <person name="Mauceli E."/>
            <person name="Menck C.F."/>
            <person name="Miller J.R."/>
            <person name="Montgomery P."/>
            <person name="Mori A."/>
            <person name="Nascimento A.L."/>
            <person name="Naveira H.F."/>
            <person name="Nusbaum C."/>
            <person name="O'leary S."/>
            <person name="Orvis J."/>
            <person name="Pertea M."/>
            <person name="Quesneville H."/>
            <person name="Reidenbach K.R."/>
            <person name="Rogers Y.H."/>
            <person name="Roth C.W."/>
            <person name="Schneider J.R."/>
            <person name="Schatz M."/>
            <person name="Shumway M."/>
            <person name="Stanke M."/>
            <person name="Stinson E.O."/>
            <person name="Tubio J.M."/>
            <person name="Vanzee J.P."/>
            <person name="Verjovski-Almeida S."/>
            <person name="Werner D."/>
            <person name="White O."/>
            <person name="Wyder S."/>
            <person name="Zeng Q."/>
            <person name="Zhao Q."/>
            <person name="Zhao Y."/>
            <person name="Hill C.A."/>
            <person name="Raikhel A.S."/>
            <person name="Soares M.B."/>
            <person name="Knudson D.L."/>
            <person name="Lee N.H."/>
            <person name="Galagan J."/>
            <person name="Salzberg S.L."/>
            <person name="Paulsen I.T."/>
            <person name="Dimopoulos G."/>
            <person name="Collins F.H."/>
            <person name="Birren B."/>
            <person name="Fraser-Liggett C.M."/>
            <person name="Severson D.W."/>
        </authorList>
    </citation>
    <scope>NUCLEOTIDE SEQUENCE [LARGE SCALE GENOMIC DNA]</scope>
    <source>
        <strain evidence="9">Liverpool</strain>
    </source>
</reference>
<keyword evidence="7" id="KW-0732">Signal</keyword>
<feature type="domain" description="Peptidase S1" evidence="8">
    <location>
        <begin position="105"/>
        <end position="350"/>
    </location>
</feature>
<reference evidence="9" key="1">
    <citation type="submission" date="2005-10" db="EMBL/GenBank/DDBJ databases">
        <authorList>
            <person name="Loftus B.J."/>
            <person name="Nene V.M."/>
            <person name="Hannick L.I."/>
            <person name="Bidwell S."/>
            <person name="Haas B."/>
            <person name="Amedeo P."/>
            <person name="Orvis J."/>
            <person name="Wortman J.R."/>
            <person name="White O.R."/>
            <person name="Salzberg S."/>
            <person name="Shumway M."/>
            <person name="Koo H."/>
            <person name="Zhao Y."/>
            <person name="Holmes M."/>
            <person name="Miller J."/>
            <person name="Schatz M."/>
            <person name="Pop M."/>
            <person name="Pai G."/>
            <person name="Utterback T."/>
            <person name="Rogers Y.-H."/>
            <person name="Kravitz S."/>
            <person name="Fraser C.M."/>
        </authorList>
    </citation>
    <scope>NUCLEOTIDE SEQUENCE</scope>
    <source>
        <strain evidence="9">Liverpool</strain>
    </source>
</reference>
<evidence type="ECO:0000313" key="10">
    <source>
        <dbReference type="Proteomes" id="UP000682892"/>
    </source>
</evidence>
<organism evidence="9 10">
    <name type="scientific">Aedes aegypti</name>
    <name type="common">Yellowfever mosquito</name>
    <name type="synonym">Culex aegypti</name>
    <dbReference type="NCBI Taxonomy" id="7159"/>
    <lineage>
        <taxon>Eukaryota</taxon>
        <taxon>Metazoa</taxon>
        <taxon>Ecdysozoa</taxon>
        <taxon>Arthropoda</taxon>
        <taxon>Hexapoda</taxon>
        <taxon>Insecta</taxon>
        <taxon>Pterygota</taxon>
        <taxon>Neoptera</taxon>
        <taxon>Endopterygota</taxon>
        <taxon>Diptera</taxon>
        <taxon>Nematocera</taxon>
        <taxon>Culicoidea</taxon>
        <taxon>Culicidae</taxon>
        <taxon>Culicinae</taxon>
        <taxon>Aedini</taxon>
        <taxon>Aedes</taxon>
        <taxon>Stegomyia</taxon>
    </lineage>
</organism>
<dbReference type="EMBL" id="CH477246">
    <property type="protein sequence ID" value="EAT46194.1"/>
    <property type="molecule type" value="Genomic_DNA"/>
</dbReference>
<dbReference type="HOGENOM" id="CLU_006842_0_3_1"/>
<dbReference type="OrthoDB" id="6261922at2759"/>
<protein>
    <recommendedName>
        <fullName evidence="5">Phenoloxidase-activating factor 2</fullName>
    </recommendedName>
    <alternativeName>
        <fullName evidence="6">Prophenoloxidase-activating factor II</fullName>
    </alternativeName>
</protein>
<dbReference type="Gene3D" id="2.40.10.10">
    <property type="entry name" value="Trypsin-like serine proteases"/>
    <property type="match status" value="1"/>
</dbReference>
<evidence type="ECO:0000256" key="4">
    <source>
        <dbReference type="ARBA" id="ARBA00024195"/>
    </source>
</evidence>
<reference evidence="9" key="3">
    <citation type="submission" date="2012-09" db="EMBL/GenBank/DDBJ databases">
        <authorList>
            <consortium name="VectorBase"/>
        </authorList>
    </citation>
    <scope>NUCLEOTIDE SEQUENCE</scope>
    <source>
        <strain evidence="9">Liverpool</strain>
    </source>
</reference>